<dbReference type="AlphaFoldDB" id="A0A835RHS2"/>
<comment type="caution">
    <text evidence="1">The sequence shown here is derived from an EMBL/GenBank/DDBJ whole genome shotgun (WGS) entry which is preliminary data.</text>
</comment>
<gene>
    <name evidence="1" type="ORF">HPP92_007211</name>
</gene>
<dbReference type="EMBL" id="JADCNL010000003">
    <property type="protein sequence ID" value="KAG0488400.1"/>
    <property type="molecule type" value="Genomic_DNA"/>
</dbReference>
<evidence type="ECO:0000313" key="2">
    <source>
        <dbReference type="Proteomes" id="UP000636800"/>
    </source>
</evidence>
<proteinExistence type="predicted"/>
<evidence type="ECO:0000313" key="1">
    <source>
        <dbReference type="EMBL" id="KAG0488400.1"/>
    </source>
</evidence>
<organism evidence="1 2">
    <name type="scientific">Vanilla planifolia</name>
    <name type="common">Vanilla</name>
    <dbReference type="NCBI Taxonomy" id="51239"/>
    <lineage>
        <taxon>Eukaryota</taxon>
        <taxon>Viridiplantae</taxon>
        <taxon>Streptophyta</taxon>
        <taxon>Embryophyta</taxon>
        <taxon>Tracheophyta</taxon>
        <taxon>Spermatophyta</taxon>
        <taxon>Magnoliopsida</taxon>
        <taxon>Liliopsida</taxon>
        <taxon>Asparagales</taxon>
        <taxon>Orchidaceae</taxon>
        <taxon>Vanilloideae</taxon>
        <taxon>Vanilleae</taxon>
        <taxon>Vanilla</taxon>
    </lineage>
</organism>
<protein>
    <submittedName>
        <fullName evidence="1">Uncharacterized protein</fullName>
    </submittedName>
</protein>
<accession>A0A835RHS2</accession>
<keyword evidence="2" id="KW-1185">Reference proteome</keyword>
<dbReference type="OrthoDB" id="3222at2759"/>
<dbReference type="Proteomes" id="UP000636800">
    <property type="component" value="Chromosome 3"/>
</dbReference>
<sequence length="49" mass="5258">MGDQCLNPRKGKSQVCPTLICSDPIRGEGRILSLARKGEESKEDGAQGK</sequence>
<name>A0A835RHS2_VANPL</name>
<reference evidence="1 2" key="1">
    <citation type="journal article" date="2020" name="Nat. Food">
        <title>A phased Vanilla planifolia genome enables genetic improvement of flavour and production.</title>
        <authorList>
            <person name="Hasing T."/>
            <person name="Tang H."/>
            <person name="Brym M."/>
            <person name="Khazi F."/>
            <person name="Huang T."/>
            <person name="Chambers A.H."/>
        </authorList>
    </citation>
    <scope>NUCLEOTIDE SEQUENCE [LARGE SCALE GENOMIC DNA]</scope>
    <source>
        <tissue evidence="1">Leaf</tissue>
    </source>
</reference>